<name>S8DS97_FOMSC</name>
<dbReference type="GO" id="GO:0005657">
    <property type="term" value="C:replication fork"/>
    <property type="evidence" value="ECO:0007669"/>
    <property type="project" value="TreeGrafter"/>
</dbReference>
<dbReference type="HOGENOM" id="CLU_075134_0_0_1"/>
<dbReference type="GO" id="GO:0000400">
    <property type="term" value="F:four-way junction DNA binding"/>
    <property type="evidence" value="ECO:0007669"/>
    <property type="project" value="TreeGrafter"/>
</dbReference>
<keyword evidence="5" id="KW-1185">Reference proteome</keyword>
<dbReference type="GO" id="GO:0005524">
    <property type="term" value="F:ATP binding"/>
    <property type="evidence" value="ECO:0007669"/>
    <property type="project" value="InterPro"/>
</dbReference>
<comment type="subcellular location">
    <subcellularLocation>
        <location evidence="1">Nucleus</location>
    </subcellularLocation>
</comment>
<dbReference type="GO" id="GO:0000723">
    <property type="term" value="P:telomere maintenance"/>
    <property type="evidence" value="ECO:0007669"/>
    <property type="project" value="TreeGrafter"/>
</dbReference>
<evidence type="ECO:0000256" key="2">
    <source>
        <dbReference type="ARBA" id="ARBA00023242"/>
    </source>
</evidence>
<gene>
    <name evidence="4" type="ORF">FOMPIDRAFT_1134978</name>
</gene>
<dbReference type="GO" id="GO:0005815">
    <property type="term" value="C:microtubule organizing center"/>
    <property type="evidence" value="ECO:0007669"/>
    <property type="project" value="TreeGrafter"/>
</dbReference>
<dbReference type="eggNOG" id="KOG1434">
    <property type="taxonomic scope" value="Eukaryota"/>
</dbReference>
<organism evidence="4 5">
    <name type="scientific">Fomitopsis schrenkii</name>
    <name type="common">Brown rot fungus</name>
    <dbReference type="NCBI Taxonomy" id="2126942"/>
    <lineage>
        <taxon>Eukaryota</taxon>
        <taxon>Fungi</taxon>
        <taxon>Dikarya</taxon>
        <taxon>Basidiomycota</taxon>
        <taxon>Agaricomycotina</taxon>
        <taxon>Agaricomycetes</taxon>
        <taxon>Polyporales</taxon>
        <taxon>Fomitopsis</taxon>
    </lineage>
</organism>
<dbReference type="GO" id="GO:0140664">
    <property type="term" value="F:ATP-dependent DNA damage sensor activity"/>
    <property type="evidence" value="ECO:0007669"/>
    <property type="project" value="InterPro"/>
</dbReference>
<dbReference type="InterPro" id="IPR027417">
    <property type="entry name" value="P-loop_NTPase"/>
</dbReference>
<dbReference type="PANTHER" id="PTHR46457">
    <property type="entry name" value="DNA REPAIR PROTEIN RAD51 HOMOLOG 4"/>
    <property type="match status" value="1"/>
</dbReference>
<proteinExistence type="predicted"/>
<sequence>MSRRQLSTLPLSGPILNALGRAGYETVEDLTDATPEDYVDLDLPLPSTQALFSATQLQTRRTAPLTQSAAFMVENAIYSTKFPQLDTLLGGGVKQGFILELSGPPGCIKEMLAFNVVSSFIEESKHVIFVDMQNMTSPATLNRVLPSSSMPQDILGRVQHLRMHALPDLLIFLRNLPSYLQDHPSTALLVLNSLSYPFQSPAGLSNSTRNSLLDRVKQTLTRVSASTKLSVVITSQLATKLLKPDGSAANFETGSRAIMAPALGPAYLPAARTYRVCIVPQSKTAGVFRLLSSPSAVQGTQPPIEEAYQLVER</sequence>
<dbReference type="Proteomes" id="UP000015241">
    <property type="component" value="Unassembled WGS sequence"/>
</dbReference>
<dbReference type="GO" id="GO:0007131">
    <property type="term" value="P:reciprocal meiotic recombination"/>
    <property type="evidence" value="ECO:0007669"/>
    <property type="project" value="TreeGrafter"/>
</dbReference>
<dbReference type="AlphaFoldDB" id="S8DS97"/>
<dbReference type="InterPro" id="IPR051988">
    <property type="entry name" value="HRR_RAD51_Paralog"/>
</dbReference>
<dbReference type="GO" id="GO:0042148">
    <property type="term" value="P:DNA strand invasion"/>
    <property type="evidence" value="ECO:0007669"/>
    <property type="project" value="TreeGrafter"/>
</dbReference>
<dbReference type="Pfam" id="PF08423">
    <property type="entry name" value="Rad51"/>
    <property type="match status" value="1"/>
</dbReference>
<accession>S8DS97</accession>
<dbReference type="InterPro" id="IPR013632">
    <property type="entry name" value="Rad51_C"/>
</dbReference>
<dbReference type="InParanoid" id="S8DS97"/>
<protein>
    <recommendedName>
        <fullName evidence="3">RecA family profile 1 domain-containing protein</fullName>
    </recommendedName>
</protein>
<dbReference type="Gene3D" id="3.40.50.300">
    <property type="entry name" value="P-loop containing nucleotide triphosphate hydrolases"/>
    <property type="match status" value="1"/>
</dbReference>
<reference evidence="4 5" key="1">
    <citation type="journal article" date="2012" name="Science">
        <title>The Paleozoic origin of enzymatic lignin decomposition reconstructed from 31 fungal genomes.</title>
        <authorList>
            <person name="Floudas D."/>
            <person name="Binder M."/>
            <person name="Riley R."/>
            <person name="Barry K."/>
            <person name="Blanchette R.A."/>
            <person name="Henrissat B."/>
            <person name="Martinez A.T."/>
            <person name="Otillar R."/>
            <person name="Spatafora J.W."/>
            <person name="Yadav J.S."/>
            <person name="Aerts A."/>
            <person name="Benoit I."/>
            <person name="Boyd A."/>
            <person name="Carlson A."/>
            <person name="Copeland A."/>
            <person name="Coutinho P.M."/>
            <person name="de Vries R.P."/>
            <person name="Ferreira P."/>
            <person name="Findley K."/>
            <person name="Foster B."/>
            <person name="Gaskell J."/>
            <person name="Glotzer D."/>
            <person name="Gorecki P."/>
            <person name="Heitman J."/>
            <person name="Hesse C."/>
            <person name="Hori C."/>
            <person name="Igarashi K."/>
            <person name="Jurgens J.A."/>
            <person name="Kallen N."/>
            <person name="Kersten P."/>
            <person name="Kohler A."/>
            <person name="Kuees U."/>
            <person name="Kumar T.K.A."/>
            <person name="Kuo A."/>
            <person name="LaButti K."/>
            <person name="Larrondo L.F."/>
            <person name="Lindquist E."/>
            <person name="Ling A."/>
            <person name="Lombard V."/>
            <person name="Lucas S."/>
            <person name="Lundell T."/>
            <person name="Martin R."/>
            <person name="McLaughlin D.J."/>
            <person name="Morgenstern I."/>
            <person name="Morin E."/>
            <person name="Murat C."/>
            <person name="Nagy L.G."/>
            <person name="Nolan M."/>
            <person name="Ohm R.A."/>
            <person name="Patyshakuliyeva A."/>
            <person name="Rokas A."/>
            <person name="Ruiz-Duenas F.J."/>
            <person name="Sabat G."/>
            <person name="Salamov A."/>
            <person name="Samejima M."/>
            <person name="Schmutz J."/>
            <person name="Slot J.C."/>
            <person name="St John F."/>
            <person name="Stenlid J."/>
            <person name="Sun H."/>
            <person name="Sun S."/>
            <person name="Syed K."/>
            <person name="Tsang A."/>
            <person name="Wiebenga A."/>
            <person name="Young D."/>
            <person name="Pisabarro A."/>
            <person name="Eastwood D.C."/>
            <person name="Martin F."/>
            <person name="Cullen D."/>
            <person name="Grigoriev I.V."/>
            <person name="Hibbett D.S."/>
        </authorList>
    </citation>
    <scope>NUCLEOTIDE SEQUENCE</scope>
    <source>
        <strain evidence="5">FP-58527</strain>
    </source>
</reference>
<evidence type="ECO:0000313" key="5">
    <source>
        <dbReference type="Proteomes" id="UP000015241"/>
    </source>
</evidence>
<dbReference type="GO" id="GO:0003697">
    <property type="term" value="F:single-stranded DNA binding"/>
    <property type="evidence" value="ECO:0007669"/>
    <property type="project" value="TreeGrafter"/>
</dbReference>
<dbReference type="OrthoDB" id="5957327at2759"/>
<dbReference type="PROSITE" id="PS50162">
    <property type="entry name" value="RECA_2"/>
    <property type="match status" value="1"/>
</dbReference>
<dbReference type="SUPFAM" id="SSF52540">
    <property type="entry name" value="P-loop containing nucleoside triphosphate hydrolases"/>
    <property type="match status" value="1"/>
</dbReference>
<dbReference type="GO" id="GO:0033063">
    <property type="term" value="C:Rad51B-Rad51C-Rad51D-XRCC2 complex"/>
    <property type="evidence" value="ECO:0007669"/>
    <property type="project" value="TreeGrafter"/>
</dbReference>
<dbReference type="InterPro" id="IPR020588">
    <property type="entry name" value="RecA_ATP-bd"/>
</dbReference>
<dbReference type="PANTHER" id="PTHR46457:SF1">
    <property type="entry name" value="DNA REPAIR PROTEIN RAD51 HOMOLOG 4"/>
    <property type="match status" value="1"/>
</dbReference>
<keyword evidence="2" id="KW-0539">Nucleus</keyword>
<evidence type="ECO:0000259" key="3">
    <source>
        <dbReference type="PROSITE" id="PS50162"/>
    </source>
</evidence>
<evidence type="ECO:0000256" key="1">
    <source>
        <dbReference type="ARBA" id="ARBA00004123"/>
    </source>
</evidence>
<dbReference type="GO" id="GO:0000724">
    <property type="term" value="P:double-strand break repair via homologous recombination"/>
    <property type="evidence" value="ECO:0007669"/>
    <property type="project" value="TreeGrafter"/>
</dbReference>
<evidence type="ECO:0000313" key="4">
    <source>
        <dbReference type="EMBL" id="EPS94068.1"/>
    </source>
</evidence>
<dbReference type="STRING" id="743788.S8DS97"/>
<dbReference type="EMBL" id="KE504245">
    <property type="protein sequence ID" value="EPS94068.1"/>
    <property type="molecule type" value="Genomic_DNA"/>
</dbReference>
<feature type="domain" description="RecA family profile 1" evidence="3">
    <location>
        <begin position="74"/>
        <end position="237"/>
    </location>
</feature>